<dbReference type="Pfam" id="PF00643">
    <property type="entry name" value="zf-B_box"/>
    <property type="match status" value="1"/>
</dbReference>
<keyword evidence="3" id="KW-0862">Zinc</keyword>
<dbReference type="Proteomes" id="UP001162480">
    <property type="component" value="Chromosome 27"/>
</dbReference>
<evidence type="ECO:0000256" key="3">
    <source>
        <dbReference type="ARBA" id="ARBA00022833"/>
    </source>
</evidence>
<organism evidence="8 9">
    <name type="scientific">Octopus vulgaris</name>
    <name type="common">Common octopus</name>
    <dbReference type="NCBI Taxonomy" id="6645"/>
    <lineage>
        <taxon>Eukaryota</taxon>
        <taxon>Metazoa</taxon>
        <taxon>Spiralia</taxon>
        <taxon>Lophotrochozoa</taxon>
        <taxon>Mollusca</taxon>
        <taxon>Cephalopoda</taxon>
        <taxon>Coleoidea</taxon>
        <taxon>Octopodiformes</taxon>
        <taxon>Octopoda</taxon>
        <taxon>Incirrata</taxon>
        <taxon>Octopodidae</taxon>
        <taxon>Octopus</taxon>
    </lineage>
</organism>
<gene>
    <name evidence="8" type="ORF">OCTVUL_1B021277</name>
</gene>
<dbReference type="Pfam" id="PF13445">
    <property type="entry name" value="zf-RING_UBOX"/>
    <property type="match status" value="1"/>
</dbReference>
<dbReference type="InterPro" id="IPR000315">
    <property type="entry name" value="Znf_B-box"/>
</dbReference>
<dbReference type="EMBL" id="OX597840">
    <property type="protein sequence ID" value="CAI9742055.1"/>
    <property type="molecule type" value="Genomic_DNA"/>
</dbReference>
<evidence type="ECO:0000259" key="7">
    <source>
        <dbReference type="PROSITE" id="PS50119"/>
    </source>
</evidence>
<dbReference type="PROSITE" id="PS00518">
    <property type="entry name" value="ZF_RING_1"/>
    <property type="match status" value="1"/>
</dbReference>
<keyword evidence="5" id="KW-1133">Transmembrane helix</keyword>
<accession>A0AA36FK74</accession>
<dbReference type="PROSITE" id="PS50119">
    <property type="entry name" value="ZF_BBOX"/>
    <property type="match status" value="1"/>
</dbReference>
<dbReference type="InterPro" id="IPR017907">
    <property type="entry name" value="Znf_RING_CS"/>
</dbReference>
<dbReference type="SUPFAM" id="SSF57850">
    <property type="entry name" value="RING/U-box"/>
    <property type="match status" value="2"/>
</dbReference>
<evidence type="ECO:0000256" key="2">
    <source>
        <dbReference type="ARBA" id="ARBA00022771"/>
    </source>
</evidence>
<name>A0AA36FK74_OCTVU</name>
<dbReference type="GO" id="GO:0061630">
    <property type="term" value="F:ubiquitin protein ligase activity"/>
    <property type="evidence" value="ECO:0007669"/>
    <property type="project" value="TreeGrafter"/>
</dbReference>
<keyword evidence="9" id="KW-1185">Reference proteome</keyword>
<evidence type="ECO:0000256" key="1">
    <source>
        <dbReference type="ARBA" id="ARBA00022723"/>
    </source>
</evidence>
<evidence type="ECO:0000256" key="4">
    <source>
        <dbReference type="PROSITE-ProRule" id="PRU00024"/>
    </source>
</evidence>
<keyword evidence="5" id="KW-0472">Membrane</keyword>
<dbReference type="SUPFAM" id="SSF57845">
    <property type="entry name" value="B-box zinc-binding domain"/>
    <property type="match status" value="1"/>
</dbReference>
<evidence type="ECO:0000259" key="6">
    <source>
        <dbReference type="PROSITE" id="PS50089"/>
    </source>
</evidence>
<evidence type="ECO:0000256" key="5">
    <source>
        <dbReference type="SAM" id="Phobius"/>
    </source>
</evidence>
<dbReference type="Gene3D" id="3.30.40.10">
    <property type="entry name" value="Zinc/RING finger domain, C3HC4 (zinc finger)"/>
    <property type="match status" value="1"/>
</dbReference>
<dbReference type="PROSITE" id="PS50089">
    <property type="entry name" value="ZF_RING_2"/>
    <property type="match status" value="1"/>
</dbReference>
<dbReference type="AlphaFoldDB" id="A0AA36FK74"/>
<evidence type="ECO:0000313" key="9">
    <source>
        <dbReference type="Proteomes" id="UP001162480"/>
    </source>
</evidence>
<reference evidence="8" key="1">
    <citation type="submission" date="2023-08" db="EMBL/GenBank/DDBJ databases">
        <authorList>
            <person name="Alioto T."/>
            <person name="Alioto T."/>
            <person name="Gomez Garrido J."/>
        </authorList>
    </citation>
    <scope>NUCLEOTIDE SEQUENCE</scope>
</reference>
<feature type="transmembrane region" description="Helical" evidence="5">
    <location>
        <begin position="391"/>
        <end position="412"/>
    </location>
</feature>
<feature type="domain" description="RING-type" evidence="6">
    <location>
        <begin position="35"/>
        <end position="77"/>
    </location>
</feature>
<dbReference type="PANTHER" id="PTHR25462">
    <property type="entry name" value="BONUS, ISOFORM C-RELATED"/>
    <property type="match status" value="1"/>
</dbReference>
<dbReference type="GO" id="GO:0008270">
    <property type="term" value="F:zinc ion binding"/>
    <property type="evidence" value="ECO:0007669"/>
    <property type="project" value="UniProtKB-KW"/>
</dbReference>
<dbReference type="InterPro" id="IPR001841">
    <property type="entry name" value="Znf_RING"/>
</dbReference>
<dbReference type="GO" id="GO:0005654">
    <property type="term" value="C:nucleoplasm"/>
    <property type="evidence" value="ECO:0007669"/>
    <property type="project" value="TreeGrafter"/>
</dbReference>
<protein>
    <submittedName>
        <fullName evidence="8">E3 ubiquitin-protein ligase TRIM56-like</fullName>
    </submittedName>
</protein>
<dbReference type="InterPro" id="IPR047153">
    <property type="entry name" value="TRIM45/56/19-like"/>
</dbReference>
<feature type="domain" description="B box-type" evidence="7">
    <location>
        <begin position="163"/>
        <end position="204"/>
    </location>
</feature>
<dbReference type="PANTHER" id="PTHR25462:SF305">
    <property type="entry name" value="RING-TYPE DOMAIN-CONTAINING PROTEIN"/>
    <property type="match status" value="1"/>
</dbReference>
<sequence>MNNHQKSRAIVVCSHTIFNMENLKLRRVRERLLSCPVCLDEYEDPRLLPCLHSICYECLQQLKNASSMRLIQCPQCRANISTSQDFPANFLINSLKEEITTSFEQKFCDSCTKDSRLAKYNCSKCDMDLCSWCATKHNLTLHMDSIENILVPIQVNYPDPKEPPEAECPLHSGEYLQVFCVTCTKDICLQCYYKSHYRHKTKPLKEMLSTFKELTEKEFEYLEVIKDQIELQLLKLDLVKNQITTSRDEVLSKIYDSRDQFLYEVQASVNEQVKKVNLWQSQLIHELDRHHSKLQNCYKSIERGSKVFEQMKDEETNFPTMHEFSKFFNRIEAEQESLHRRSFKVKKIKFHQTWRFKFQPFFGAFFGYPYYETEKVEIFPRMKKRKKKVGLVKIFLRFMILFAFLTGVYENFNENGNWTFWLILSLQLYLLVSFVLCW</sequence>
<keyword evidence="1" id="KW-0479">Metal-binding</keyword>
<dbReference type="SMART" id="SM00184">
    <property type="entry name" value="RING"/>
    <property type="match status" value="1"/>
</dbReference>
<dbReference type="Gene3D" id="3.30.160.60">
    <property type="entry name" value="Classic Zinc Finger"/>
    <property type="match status" value="1"/>
</dbReference>
<keyword evidence="5" id="KW-0812">Transmembrane</keyword>
<dbReference type="SMART" id="SM00336">
    <property type="entry name" value="BBOX"/>
    <property type="match status" value="1"/>
</dbReference>
<evidence type="ECO:0000313" key="8">
    <source>
        <dbReference type="EMBL" id="CAI9742055.1"/>
    </source>
</evidence>
<feature type="transmembrane region" description="Helical" evidence="5">
    <location>
        <begin position="418"/>
        <end position="437"/>
    </location>
</feature>
<dbReference type="InterPro" id="IPR013083">
    <property type="entry name" value="Znf_RING/FYVE/PHD"/>
</dbReference>
<keyword evidence="2 4" id="KW-0863">Zinc-finger</keyword>
<proteinExistence type="predicted"/>
<dbReference type="InterPro" id="IPR027370">
    <property type="entry name" value="Znf-RING_euk"/>
</dbReference>